<gene>
    <name evidence="9" type="ORF">HNQ37_000438</name>
</gene>
<protein>
    <submittedName>
        <fullName evidence="9">Phosphonate transport system permease protein</fullName>
    </submittedName>
</protein>
<feature type="transmembrane region" description="Helical" evidence="7">
    <location>
        <begin position="240"/>
        <end position="261"/>
    </location>
</feature>
<dbReference type="Proteomes" id="UP000562464">
    <property type="component" value="Unassembled WGS sequence"/>
</dbReference>
<name>A0A841C0Y6_9LACT</name>
<dbReference type="CDD" id="cd06261">
    <property type="entry name" value="TM_PBP2"/>
    <property type="match status" value="1"/>
</dbReference>
<proteinExistence type="inferred from homology"/>
<dbReference type="GO" id="GO:0015416">
    <property type="term" value="F:ABC-type phosphonate transporter activity"/>
    <property type="evidence" value="ECO:0007669"/>
    <property type="project" value="InterPro"/>
</dbReference>
<organism evidence="9 10">
    <name type="scientific">Lactovum miscens</name>
    <dbReference type="NCBI Taxonomy" id="190387"/>
    <lineage>
        <taxon>Bacteria</taxon>
        <taxon>Bacillati</taxon>
        <taxon>Bacillota</taxon>
        <taxon>Bacilli</taxon>
        <taxon>Lactobacillales</taxon>
        <taxon>Streptococcaceae</taxon>
        <taxon>Lactovum</taxon>
    </lineage>
</organism>
<dbReference type="EMBL" id="JACHHV010000005">
    <property type="protein sequence ID" value="MBB5887566.1"/>
    <property type="molecule type" value="Genomic_DNA"/>
</dbReference>
<evidence type="ECO:0000256" key="4">
    <source>
        <dbReference type="ARBA" id="ARBA00022692"/>
    </source>
</evidence>
<evidence type="ECO:0000256" key="5">
    <source>
        <dbReference type="ARBA" id="ARBA00022989"/>
    </source>
</evidence>
<accession>A0A841C0Y6</accession>
<evidence type="ECO:0000256" key="1">
    <source>
        <dbReference type="ARBA" id="ARBA00004651"/>
    </source>
</evidence>
<dbReference type="PANTHER" id="PTHR30043">
    <property type="entry name" value="PHOSPHONATES TRANSPORT SYSTEM PERMEASE PROTEIN"/>
    <property type="match status" value="1"/>
</dbReference>
<feature type="transmembrane region" description="Helical" evidence="7">
    <location>
        <begin position="83"/>
        <end position="104"/>
    </location>
</feature>
<evidence type="ECO:0000256" key="3">
    <source>
        <dbReference type="ARBA" id="ARBA00022475"/>
    </source>
</evidence>
<feature type="domain" description="ABC transmembrane type-1" evidence="8">
    <location>
        <begin position="75"/>
        <end position="258"/>
    </location>
</feature>
<evidence type="ECO:0000256" key="6">
    <source>
        <dbReference type="ARBA" id="ARBA00023136"/>
    </source>
</evidence>
<dbReference type="InterPro" id="IPR005769">
    <property type="entry name" value="PhnE/PtxC"/>
</dbReference>
<keyword evidence="6 7" id="KW-0472">Membrane</keyword>
<comment type="subcellular location">
    <subcellularLocation>
        <location evidence="1 7">Cell membrane</location>
        <topology evidence="1 7">Multi-pass membrane protein</topology>
    </subcellularLocation>
</comment>
<dbReference type="PROSITE" id="PS50928">
    <property type="entry name" value="ABC_TM1"/>
    <property type="match status" value="1"/>
</dbReference>
<dbReference type="SUPFAM" id="SSF161098">
    <property type="entry name" value="MetI-like"/>
    <property type="match status" value="1"/>
</dbReference>
<sequence>MEVKTFTLSNGKKVEEKRSKVWLYWIIVLILIGSSIYITQFDFKGLFTHGFSLFFMIADMFPPHWSYFSKVMTPLLDTIKMSFLGSIAGSILAIPFAVLAANNIVRNRFVNQLVRFILTVTRTFPTLVVALVATHVFGLGTFAGFIAIFIFTFSFVGKQMFENIETVDMGAFEATEALGVGRFKSFIVSVIPQVAPSYLSTSLYAFEGNVRYSTILGYVGAGGIGTILNDRMGFLLYQDVGTILLAIFVTVIIIELTSTLIRMKLA</sequence>
<evidence type="ECO:0000256" key="7">
    <source>
        <dbReference type="RuleBase" id="RU363032"/>
    </source>
</evidence>
<keyword evidence="4 7" id="KW-0812">Transmembrane</keyword>
<evidence type="ECO:0000313" key="10">
    <source>
        <dbReference type="Proteomes" id="UP000562464"/>
    </source>
</evidence>
<comment type="similarity">
    <text evidence="7">Belongs to the binding-protein-dependent transport system permease family.</text>
</comment>
<dbReference type="AlphaFoldDB" id="A0A841C0Y6"/>
<dbReference type="GO" id="GO:0005886">
    <property type="term" value="C:plasma membrane"/>
    <property type="evidence" value="ECO:0007669"/>
    <property type="project" value="UniProtKB-SubCell"/>
</dbReference>
<dbReference type="Gene3D" id="1.10.3720.10">
    <property type="entry name" value="MetI-like"/>
    <property type="match status" value="1"/>
</dbReference>
<feature type="transmembrane region" description="Helical" evidence="7">
    <location>
        <begin position="21"/>
        <end position="39"/>
    </location>
</feature>
<evidence type="ECO:0000259" key="8">
    <source>
        <dbReference type="PROSITE" id="PS50928"/>
    </source>
</evidence>
<keyword evidence="2 7" id="KW-0813">Transport</keyword>
<keyword evidence="5 7" id="KW-1133">Transmembrane helix</keyword>
<dbReference type="NCBIfam" id="TIGR01097">
    <property type="entry name" value="PhnE"/>
    <property type="match status" value="1"/>
</dbReference>
<feature type="transmembrane region" description="Helical" evidence="7">
    <location>
        <begin position="124"/>
        <end position="151"/>
    </location>
</feature>
<dbReference type="RefSeq" id="WP_183538880.1">
    <property type="nucleotide sequence ID" value="NZ_DASWOY010000037.1"/>
</dbReference>
<dbReference type="InterPro" id="IPR035906">
    <property type="entry name" value="MetI-like_sf"/>
</dbReference>
<evidence type="ECO:0000313" key="9">
    <source>
        <dbReference type="EMBL" id="MBB5887566.1"/>
    </source>
</evidence>
<dbReference type="PANTHER" id="PTHR30043:SF1">
    <property type="entry name" value="ABC TRANSPORT SYSTEM PERMEASE PROTEIN P69"/>
    <property type="match status" value="1"/>
</dbReference>
<comment type="caution">
    <text evidence="9">The sequence shown here is derived from an EMBL/GenBank/DDBJ whole genome shotgun (WGS) entry which is preliminary data.</text>
</comment>
<dbReference type="InterPro" id="IPR000515">
    <property type="entry name" value="MetI-like"/>
</dbReference>
<reference evidence="9 10" key="1">
    <citation type="submission" date="2020-08" db="EMBL/GenBank/DDBJ databases">
        <title>Genomic Encyclopedia of Type Strains, Phase IV (KMG-IV): sequencing the most valuable type-strain genomes for metagenomic binning, comparative biology and taxonomic classification.</title>
        <authorList>
            <person name="Goeker M."/>
        </authorList>
    </citation>
    <scope>NUCLEOTIDE SEQUENCE [LARGE SCALE GENOMIC DNA]</scope>
    <source>
        <strain evidence="9 10">DSM 14925</strain>
    </source>
</reference>
<keyword evidence="3" id="KW-1003">Cell membrane</keyword>
<keyword evidence="10" id="KW-1185">Reference proteome</keyword>
<dbReference type="Pfam" id="PF00528">
    <property type="entry name" value="BPD_transp_1"/>
    <property type="match status" value="1"/>
</dbReference>
<evidence type="ECO:0000256" key="2">
    <source>
        <dbReference type="ARBA" id="ARBA00022448"/>
    </source>
</evidence>